<dbReference type="SUPFAM" id="SSF53335">
    <property type="entry name" value="S-adenosyl-L-methionine-dependent methyltransferases"/>
    <property type="match status" value="1"/>
</dbReference>
<dbReference type="Gene3D" id="3.40.50.150">
    <property type="entry name" value="Vaccinia Virus protein VP39"/>
    <property type="match status" value="1"/>
</dbReference>
<proteinExistence type="predicted"/>
<evidence type="ECO:0000259" key="2">
    <source>
        <dbReference type="Pfam" id="PF08241"/>
    </source>
</evidence>
<feature type="compositionally biased region" description="Low complexity" evidence="1">
    <location>
        <begin position="7"/>
        <end position="20"/>
    </location>
</feature>
<protein>
    <submittedName>
        <fullName evidence="3">Unannotated protein</fullName>
    </submittedName>
</protein>
<dbReference type="PANTHER" id="PTHR43591:SF24">
    <property type="entry name" value="2-METHOXY-6-POLYPRENYL-1,4-BENZOQUINOL METHYLASE, MITOCHONDRIAL"/>
    <property type="match status" value="1"/>
</dbReference>
<dbReference type="Pfam" id="PF08241">
    <property type="entry name" value="Methyltransf_11"/>
    <property type="match status" value="1"/>
</dbReference>
<dbReference type="InterPro" id="IPR029063">
    <property type="entry name" value="SAM-dependent_MTases_sf"/>
</dbReference>
<dbReference type="InterPro" id="IPR013216">
    <property type="entry name" value="Methyltransf_11"/>
</dbReference>
<evidence type="ECO:0000313" key="3">
    <source>
        <dbReference type="EMBL" id="CAB4586137.1"/>
    </source>
</evidence>
<reference evidence="3" key="1">
    <citation type="submission" date="2020-05" db="EMBL/GenBank/DDBJ databases">
        <authorList>
            <person name="Chiriac C."/>
            <person name="Salcher M."/>
            <person name="Ghai R."/>
            <person name="Kavagutti S V."/>
        </authorList>
    </citation>
    <scope>NUCLEOTIDE SEQUENCE</scope>
</reference>
<dbReference type="CDD" id="cd02440">
    <property type="entry name" value="AdoMet_MTases"/>
    <property type="match status" value="1"/>
</dbReference>
<feature type="region of interest" description="Disordered" evidence="1">
    <location>
        <begin position="1"/>
        <end position="22"/>
    </location>
</feature>
<name>A0A6J6FCZ1_9ZZZZ</name>
<dbReference type="AlphaFoldDB" id="A0A6J6FCZ1"/>
<gene>
    <name evidence="3" type="ORF">UFOPK1493_03429</name>
</gene>
<organism evidence="3">
    <name type="scientific">freshwater metagenome</name>
    <dbReference type="NCBI Taxonomy" id="449393"/>
    <lineage>
        <taxon>unclassified sequences</taxon>
        <taxon>metagenomes</taxon>
        <taxon>ecological metagenomes</taxon>
    </lineage>
</organism>
<evidence type="ECO:0000256" key="1">
    <source>
        <dbReference type="SAM" id="MobiDB-lite"/>
    </source>
</evidence>
<sequence length="210" mass="23394">MSTTERAAAVTAPGGATPTGNTYDKYATTNPIERRMMDGFMASLDRMLDPVRPRRILEIGVGEGHVMHRVRERFPDATLVGLDLPDAALADMWRADGLPCMFADATRLPFADRTFDLVMAIEVLEHVPQPDAALRELARVCSATLVASVPFEPIWRAGNMARRRYLGDWGNTPGHVNHWTRRSFARFVGTRFTVRDVASPLPWTMVRATA</sequence>
<dbReference type="GO" id="GO:0008757">
    <property type="term" value="F:S-adenosylmethionine-dependent methyltransferase activity"/>
    <property type="evidence" value="ECO:0007669"/>
    <property type="project" value="InterPro"/>
</dbReference>
<feature type="domain" description="Methyltransferase type 11" evidence="2">
    <location>
        <begin position="57"/>
        <end position="141"/>
    </location>
</feature>
<dbReference type="PANTHER" id="PTHR43591">
    <property type="entry name" value="METHYLTRANSFERASE"/>
    <property type="match status" value="1"/>
</dbReference>
<accession>A0A6J6FCZ1</accession>
<dbReference type="EMBL" id="CAEZSR010000190">
    <property type="protein sequence ID" value="CAB4586137.1"/>
    <property type="molecule type" value="Genomic_DNA"/>
</dbReference>